<accession>A0ABW1JIS2</accession>
<feature type="region of interest" description="Disordered" evidence="1">
    <location>
        <begin position="203"/>
        <end position="243"/>
    </location>
</feature>
<feature type="transmembrane region" description="Helical" evidence="2">
    <location>
        <begin position="173"/>
        <end position="192"/>
    </location>
</feature>
<evidence type="ECO:0000313" key="3">
    <source>
        <dbReference type="EMBL" id="MFC6008791.1"/>
    </source>
</evidence>
<proteinExistence type="predicted"/>
<organism evidence="3 4">
    <name type="scientific">Angustibacter luteus</name>
    <dbReference type="NCBI Taxonomy" id="658456"/>
    <lineage>
        <taxon>Bacteria</taxon>
        <taxon>Bacillati</taxon>
        <taxon>Actinomycetota</taxon>
        <taxon>Actinomycetes</taxon>
        <taxon>Kineosporiales</taxon>
        <taxon>Kineosporiaceae</taxon>
    </lineage>
</organism>
<evidence type="ECO:0000256" key="1">
    <source>
        <dbReference type="SAM" id="MobiDB-lite"/>
    </source>
</evidence>
<dbReference type="EMBL" id="JBHSRD010000006">
    <property type="protein sequence ID" value="MFC6008791.1"/>
    <property type="molecule type" value="Genomic_DNA"/>
</dbReference>
<evidence type="ECO:0000313" key="4">
    <source>
        <dbReference type="Proteomes" id="UP001596189"/>
    </source>
</evidence>
<feature type="compositionally biased region" description="Basic residues" evidence="1">
    <location>
        <begin position="230"/>
        <end position="243"/>
    </location>
</feature>
<keyword evidence="2" id="KW-1133">Transmembrane helix</keyword>
<dbReference type="Proteomes" id="UP001596189">
    <property type="component" value="Unassembled WGS sequence"/>
</dbReference>
<name>A0ABW1JIS2_9ACTN</name>
<sequence>MKRAITGAITLVGLVLVILSVMGVILLGSNGTWHSELKVPAGRTAVVVQPALASVLGPRITVRAEADAASDQQVPLFIGRARPDDASALVESSDRLLVSGLDGARQLSTVHRNGNDPFPVPDTVDVWQSQATGTGAVEIAYRARPGAETVVIARADGKPLPAMTLHLGWTRAVWFWIPVALLLAGLGLLLLGRRLRAPTRPRRIPVAVATRPQSPPSAGRRGRSSTNQHVGRRRATPANGSRR</sequence>
<reference evidence="4" key="1">
    <citation type="journal article" date="2019" name="Int. J. Syst. Evol. Microbiol.">
        <title>The Global Catalogue of Microorganisms (GCM) 10K type strain sequencing project: providing services to taxonomists for standard genome sequencing and annotation.</title>
        <authorList>
            <consortium name="The Broad Institute Genomics Platform"/>
            <consortium name="The Broad Institute Genome Sequencing Center for Infectious Disease"/>
            <person name="Wu L."/>
            <person name="Ma J."/>
        </authorList>
    </citation>
    <scope>NUCLEOTIDE SEQUENCE [LARGE SCALE GENOMIC DNA]</scope>
    <source>
        <strain evidence="4">KACC 14249</strain>
    </source>
</reference>
<feature type="transmembrane region" description="Helical" evidence="2">
    <location>
        <begin position="7"/>
        <end position="28"/>
    </location>
</feature>
<evidence type="ECO:0000256" key="2">
    <source>
        <dbReference type="SAM" id="Phobius"/>
    </source>
</evidence>
<dbReference type="RefSeq" id="WP_345714734.1">
    <property type="nucleotide sequence ID" value="NZ_BAABFP010000002.1"/>
</dbReference>
<keyword evidence="4" id="KW-1185">Reference proteome</keyword>
<comment type="caution">
    <text evidence="3">The sequence shown here is derived from an EMBL/GenBank/DDBJ whole genome shotgun (WGS) entry which is preliminary data.</text>
</comment>
<protein>
    <recommendedName>
        <fullName evidence="5">DUF3068 domain-containing protein</fullName>
    </recommendedName>
</protein>
<gene>
    <name evidence="3" type="ORF">ACFQDO_16785</name>
</gene>
<keyword evidence="2" id="KW-0472">Membrane</keyword>
<keyword evidence="2" id="KW-0812">Transmembrane</keyword>
<evidence type="ECO:0008006" key="5">
    <source>
        <dbReference type="Google" id="ProtNLM"/>
    </source>
</evidence>